<organism evidence="1">
    <name type="scientific">Lepeophtheirus salmonis</name>
    <name type="common">Salmon louse</name>
    <name type="synonym">Caligus salmonis</name>
    <dbReference type="NCBI Taxonomy" id="72036"/>
    <lineage>
        <taxon>Eukaryota</taxon>
        <taxon>Metazoa</taxon>
        <taxon>Ecdysozoa</taxon>
        <taxon>Arthropoda</taxon>
        <taxon>Crustacea</taxon>
        <taxon>Multicrustacea</taxon>
        <taxon>Hexanauplia</taxon>
        <taxon>Copepoda</taxon>
        <taxon>Siphonostomatoida</taxon>
        <taxon>Caligidae</taxon>
        <taxon>Lepeophtheirus</taxon>
    </lineage>
</organism>
<name>A0A0K2U2Z3_LEPSM</name>
<evidence type="ECO:0000313" key="1">
    <source>
        <dbReference type="EMBL" id="CDW32573.1"/>
    </source>
</evidence>
<dbReference type="EMBL" id="HACA01015212">
    <property type="protein sequence ID" value="CDW32573.1"/>
    <property type="molecule type" value="Transcribed_RNA"/>
</dbReference>
<dbReference type="AlphaFoldDB" id="A0A0K2U2Z3"/>
<accession>A0A0K2U2Z3</accession>
<protein>
    <submittedName>
        <fullName evidence="1">Uncharacterized protein</fullName>
    </submittedName>
</protein>
<proteinExistence type="predicted"/>
<reference evidence="1" key="1">
    <citation type="submission" date="2014-05" db="EMBL/GenBank/DDBJ databases">
        <authorList>
            <person name="Chronopoulou M."/>
        </authorList>
    </citation>
    <scope>NUCLEOTIDE SEQUENCE</scope>
    <source>
        <tissue evidence="1">Whole organism</tissue>
    </source>
</reference>
<sequence length="52" mass="6344">MKPKEIIFGRRMELPVSKRRRNRPFSSPNLQFVDHRLLAPLSPDLNPLYYYW</sequence>